<dbReference type="Proteomes" id="UP000452235">
    <property type="component" value="Unassembled WGS sequence"/>
</dbReference>
<comment type="similarity">
    <text evidence="2">Belongs to the aldo/keto reductase family. Aldo/keto reductase 2 subfamily.</text>
</comment>
<organism evidence="3 4">
    <name type="scientific">Aspergillus terreus</name>
    <dbReference type="NCBI Taxonomy" id="33178"/>
    <lineage>
        <taxon>Eukaryota</taxon>
        <taxon>Fungi</taxon>
        <taxon>Dikarya</taxon>
        <taxon>Ascomycota</taxon>
        <taxon>Pezizomycotina</taxon>
        <taxon>Eurotiomycetes</taxon>
        <taxon>Eurotiomycetidae</taxon>
        <taxon>Eurotiales</taxon>
        <taxon>Aspergillaceae</taxon>
        <taxon>Aspergillus</taxon>
        <taxon>Aspergillus subgen. Circumdati</taxon>
    </lineage>
</organism>
<evidence type="ECO:0000313" key="4">
    <source>
        <dbReference type="Proteomes" id="UP000452235"/>
    </source>
</evidence>
<dbReference type="EMBL" id="BLJY01000015">
    <property type="protein sequence ID" value="GFF21589.1"/>
    <property type="molecule type" value="Genomic_DNA"/>
</dbReference>
<dbReference type="GO" id="GO:0016491">
    <property type="term" value="F:oxidoreductase activity"/>
    <property type="evidence" value="ECO:0007669"/>
    <property type="project" value="UniProtKB-KW"/>
</dbReference>
<dbReference type="Pfam" id="PF00248">
    <property type="entry name" value="Aldo_ket_red"/>
    <property type="match status" value="1"/>
</dbReference>
<dbReference type="OrthoDB" id="48988at2759"/>
<proteinExistence type="inferred from homology"/>
<keyword evidence="4" id="KW-1185">Reference proteome</keyword>
<reference evidence="3 4" key="1">
    <citation type="submission" date="2020-01" db="EMBL/GenBank/DDBJ databases">
        <title>Aspergillus terreus IFO 6365 whole genome shotgun sequence.</title>
        <authorList>
            <person name="Kanamasa S."/>
            <person name="Takahashi H."/>
        </authorList>
    </citation>
    <scope>NUCLEOTIDE SEQUENCE [LARGE SCALE GENOMIC DNA]</scope>
    <source>
        <strain evidence="3 4">IFO 6365</strain>
    </source>
</reference>
<sequence>MASPLPTVVFGAASFNEQGSHRTAAEVEEMLQVLQQQDITTIDTAQIYGSSEDLLGQTHAAARFVIDTKHCGGFAPGNSTKEKVIAGAEESLKKLQMDRVNIFYLHAPDRQTPLEETLEGINALYQAGKFTTFGLSNFCADEVEAVIQLAKQKDFVLPTVYQGNYNPLSRKQETELLPVLRKHGLAFYAYSPLAGGFLAKSKEDLLGGGLSGRWDPHSMFGMVYHGLYNKPVFLDALDDWGRIADEAGMSRAELAYRWMGYHSCLSGEYGDAMVVGASSAGQLERTMQGLRRGALREDVVGRIEEVWEKVRDEAVLDNYNDWFCRQ</sequence>
<evidence type="ECO:0000256" key="1">
    <source>
        <dbReference type="ARBA" id="ARBA00023002"/>
    </source>
</evidence>
<dbReference type="Gene3D" id="3.20.20.100">
    <property type="entry name" value="NADP-dependent oxidoreductase domain"/>
    <property type="match status" value="1"/>
</dbReference>
<dbReference type="PANTHER" id="PTHR43364:SF4">
    <property type="entry name" value="NAD(P)-LINKED OXIDOREDUCTASE SUPERFAMILY PROTEIN"/>
    <property type="match status" value="1"/>
</dbReference>
<dbReference type="InterPro" id="IPR050523">
    <property type="entry name" value="AKR_Detox_Biosynth"/>
</dbReference>
<protein>
    <submittedName>
        <fullName evidence="3">Putative aldehyde reductase</fullName>
    </submittedName>
</protein>
<evidence type="ECO:0000313" key="3">
    <source>
        <dbReference type="EMBL" id="GFF21589.1"/>
    </source>
</evidence>
<name>A0A5M3ZDA6_ASPTE</name>
<evidence type="ECO:0000256" key="2">
    <source>
        <dbReference type="ARBA" id="ARBA00038157"/>
    </source>
</evidence>
<dbReference type="VEuPathDB" id="FungiDB:ATEG_10127"/>
<comment type="caution">
    <text evidence="3">The sequence shown here is derived from an EMBL/GenBank/DDBJ whole genome shotgun (WGS) entry which is preliminary data.</text>
</comment>
<dbReference type="InterPro" id="IPR023210">
    <property type="entry name" value="NADP_OxRdtase_dom"/>
</dbReference>
<dbReference type="CDD" id="cd19075">
    <property type="entry name" value="AKR_AKR7A1-5"/>
    <property type="match status" value="1"/>
</dbReference>
<gene>
    <name evidence="3" type="ORF">ATEIFO6365_0015016100</name>
</gene>
<keyword evidence="1" id="KW-0560">Oxidoreductase</keyword>
<accession>A0A5M3ZDA6</accession>
<dbReference type="PANTHER" id="PTHR43364">
    <property type="entry name" value="NADH-SPECIFIC METHYLGLYOXAL REDUCTASE-RELATED"/>
    <property type="match status" value="1"/>
</dbReference>
<dbReference type="InterPro" id="IPR036812">
    <property type="entry name" value="NAD(P)_OxRdtase_dom_sf"/>
</dbReference>
<dbReference type="SUPFAM" id="SSF51430">
    <property type="entry name" value="NAD(P)-linked oxidoreductase"/>
    <property type="match status" value="1"/>
</dbReference>
<dbReference type="AlphaFoldDB" id="A0A5M3ZDA6"/>